<evidence type="ECO:0000256" key="2">
    <source>
        <dbReference type="ARBA" id="ARBA00022692"/>
    </source>
</evidence>
<gene>
    <name evidence="8" type="ORF">BG04_4636</name>
</gene>
<feature type="coiled-coil region" evidence="5">
    <location>
        <begin position="190"/>
        <end position="217"/>
    </location>
</feature>
<dbReference type="InterPro" id="IPR051328">
    <property type="entry name" value="T7SS_ABC-Transporter"/>
</dbReference>
<dbReference type="PANTHER" id="PTHR43077">
    <property type="entry name" value="TRANSPORT PERMEASE YVFS-RELATED"/>
    <property type="match status" value="1"/>
</dbReference>
<feature type="transmembrane region" description="Helical" evidence="6">
    <location>
        <begin position="590"/>
        <end position="613"/>
    </location>
</feature>
<keyword evidence="2 6" id="KW-0812">Transmembrane</keyword>
<feature type="transmembrane region" description="Helical" evidence="6">
    <location>
        <begin position="521"/>
        <end position="540"/>
    </location>
</feature>
<dbReference type="GeneID" id="93642631"/>
<proteinExistence type="predicted"/>
<dbReference type="InterPro" id="IPR017501">
    <property type="entry name" value="Phage_infect_YhgE_C"/>
</dbReference>
<dbReference type="PANTHER" id="PTHR43077:SF10">
    <property type="entry name" value="TRANSPORT PERMEASE PROTEIN"/>
    <property type="match status" value="1"/>
</dbReference>
<feature type="domain" description="ABC-2 type transporter transmembrane" evidence="7">
    <location>
        <begin position="21"/>
        <end position="691"/>
    </location>
</feature>
<sequence length="715" mass="79444">MKNTVYIYTRDLKRIFTNWAMIIIVLTLMILPSFYAWFNIKASWDPYGRTEGIAIAVTSEDEGATIRGQHVNVGKDIIATLKKNKTLGWTFVSKEKADHGVKHGDYYASIVIPKDFSQKLGTVLQDRLEKPVIIYKVNEKINAVAPKITSKGASSLTQQISEKFVKTANGAIFSVFNELGITLQRDLPTIQQVEQRIFELENRLPEIKKVINEANDTTQKAGAIVSKAQAALPEVERLTADGAQMTQQLNTFLTKSDQVLKNAEPTINETLQRVQQRALGVQELKNQLMEKDIAPAEVSAAAEQLKVQLTKQIADTGEILTLLTDLNALSQQQVLSPVINDVKDVNKLLQQQLSDVNSLQQQTQNGDAPTQSVLDRFSSRTDQVVSKLNTLTNSYSSTIVPAVEQAIKEAKDKTASANSLLEEANKSMPDVSNVLSKTASGILLGQQELAKITKDFPRIEQNVHNIADKIREFQRKENIEDIINLLKNDVQKESDFFAKPVLLKEERLYPIPNYGSAMSPFYTTLCLWVGALLLVSILSVEVADEERFKSYEVYLGRLLTFLSIALVQAFIVTLGDLFLINTYVVDKVPFIFLGLLCSFVFMTIVYTLVAIFGNAGKAMAIVLLVLQLSAAGGTFPIQVVPAFFQAINPFLPFTYAISMMREVVGGMLADIVRKDVTVLLCIWLGVLLVGIFLHKPLSKTSAKLTKKARESKLIH</sequence>
<keyword evidence="5" id="KW-0175">Coiled coil</keyword>
<keyword evidence="3 6" id="KW-1133">Transmembrane helix</keyword>
<feature type="transmembrane region" description="Helical" evidence="6">
    <location>
        <begin position="676"/>
        <end position="694"/>
    </location>
</feature>
<evidence type="ECO:0000313" key="9">
    <source>
        <dbReference type="Proteomes" id="UP000031829"/>
    </source>
</evidence>
<evidence type="ECO:0000256" key="5">
    <source>
        <dbReference type="SAM" id="Coils"/>
    </source>
</evidence>
<dbReference type="HOGENOM" id="CLU_004534_2_0_9"/>
<dbReference type="GO" id="GO:0140359">
    <property type="term" value="F:ABC-type transporter activity"/>
    <property type="evidence" value="ECO:0007669"/>
    <property type="project" value="InterPro"/>
</dbReference>
<dbReference type="NCBIfam" id="TIGR03061">
    <property type="entry name" value="pip_yhgE_Nterm"/>
    <property type="match status" value="1"/>
</dbReference>
<name>A0A0B6AH00_PRIM2</name>
<evidence type="ECO:0000256" key="6">
    <source>
        <dbReference type="SAM" id="Phobius"/>
    </source>
</evidence>
<evidence type="ECO:0000259" key="7">
    <source>
        <dbReference type="Pfam" id="PF12698"/>
    </source>
</evidence>
<dbReference type="AlphaFoldDB" id="A0A0B6AH00"/>
<dbReference type="EMBL" id="CP009920">
    <property type="protein sequence ID" value="AJI24170.1"/>
    <property type="molecule type" value="Genomic_DNA"/>
</dbReference>
<accession>A0A0B6AH00</accession>
<keyword evidence="4 6" id="KW-0472">Membrane</keyword>
<dbReference type="Gene3D" id="3.40.1710.10">
    <property type="entry name" value="abc type-2 transporter like domain"/>
    <property type="match status" value="1"/>
</dbReference>
<dbReference type="KEGG" id="bmeg:BG04_4636"/>
<reference evidence="8 9" key="1">
    <citation type="journal article" date="2015" name="Genome Announc.">
        <title>Complete genome sequences for 35 biothreat assay-relevant bacillus species.</title>
        <authorList>
            <person name="Johnson S.L."/>
            <person name="Daligault H.E."/>
            <person name="Davenport K.W."/>
            <person name="Jaissle J."/>
            <person name="Frey K.G."/>
            <person name="Ladner J.T."/>
            <person name="Broomall S.M."/>
            <person name="Bishop-Lilly K.A."/>
            <person name="Bruce D.C."/>
            <person name="Gibbons H.S."/>
            <person name="Coyne S.R."/>
            <person name="Lo C.C."/>
            <person name="Meincke L."/>
            <person name="Munk A.C."/>
            <person name="Koroleva G.I."/>
            <person name="Rosenzweig C.N."/>
            <person name="Palacios G.F."/>
            <person name="Redden C.L."/>
            <person name="Minogue T.D."/>
            <person name="Chain P.S."/>
        </authorList>
    </citation>
    <scope>NUCLEOTIDE SEQUENCE [LARGE SCALE GENOMIC DNA]</scope>
    <source>
        <strain evidence="9">ATCC 14581 / DSM 32 / JCM 2506 / NBRC 15308 / NCIMB 9376 / NCTC 10342 / NRRL B-14308 / VKM B-512</strain>
    </source>
</reference>
<evidence type="ECO:0000256" key="3">
    <source>
        <dbReference type="ARBA" id="ARBA00022989"/>
    </source>
</evidence>
<dbReference type="Pfam" id="PF12698">
    <property type="entry name" value="ABC2_membrane_3"/>
    <property type="match status" value="1"/>
</dbReference>
<evidence type="ECO:0000256" key="4">
    <source>
        <dbReference type="ARBA" id="ARBA00023136"/>
    </source>
</evidence>
<evidence type="ECO:0000313" key="8">
    <source>
        <dbReference type="EMBL" id="AJI24170.1"/>
    </source>
</evidence>
<feature type="transmembrane region" description="Helical" evidence="6">
    <location>
        <begin position="16"/>
        <end position="38"/>
    </location>
</feature>
<dbReference type="GO" id="GO:0016020">
    <property type="term" value="C:membrane"/>
    <property type="evidence" value="ECO:0007669"/>
    <property type="project" value="UniProtKB-SubCell"/>
</dbReference>
<dbReference type="InterPro" id="IPR017500">
    <property type="entry name" value="Phage_infect_YhgE_N"/>
</dbReference>
<dbReference type="RefSeq" id="WP_034652224.1">
    <property type="nucleotide sequence ID" value="NZ_BCVB01000004.1"/>
</dbReference>
<dbReference type="Proteomes" id="UP000031829">
    <property type="component" value="Chromosome"/>
</dbReference>
<organism evidence="8 9">
    <name type="scientific">Priestia megaterium (strain ATCC 14581 / DSM 32 / CCUG 1817 / JCM 2506 / NBRC 15308 / NCIMB 9376 / NCTC 10342 / NRRL B-14308 / VKM B-512 / Ford 19)</name>
    <name type="common">Bacillus megaterium</name>
    <dbReference type="NCBI Taxonomy" id="1348623"/>
    <lineage>
        <taxon>Bacteria</taxon>
        <taxon>Bacillati</taxon>
        <taxon>Bacillota</taxon>
        <taxon>Bacilli</taxon>
        <taxon>Bacillales</taxon>
        <taxon>Bacillaceae</taxon>
        <taxon>Priestia</taxon>
    </lineage>
</organism>
<protein>
    <recommendedName>
        <fullName evidence="7">ABC-2 type transporter transmembrane domain-containing protein</fullName>
    </recommendedName>
</protein>
<feature type="transmembrane region" description="Helical" evidence="6">
    <location>
        <begin position="561"/>
        <end position="584"/>
    </location>
</feature>
<dbReference type="InterPro" id="IPR013525">
    <property type="entry name" value="ABC2_TM"/>
</dbReference>
<comment type="subcellular location">
    <subcellularLocation>
        <location evidence="1">Membrane</location>
        <topology evidence="1">Multi-pass membrane protein</topology>
    </subcellularLocation>
</comment>
<dbReference type="NCBIfam" id="TIGR03062">
    <property type="entry name" value="pip_yhgE_Cterm"/>
    <property type="match status" value="1"/>
</dbReference>
<feature type="transmembrane region" description="Helical" evidence="6">
    <location>
        <begin position="620"/>
        <end position="644"/>
    </location>
</feature>
<evidence type="ECO:0000256" key="1">
    <source>
        <dbReference type="ARBA" id="ARBA00004141"/>
    </source>
</evidence>